<evidence type="ECO:0000256" key="1">
    <source>
        <dbReference type="SAM" id="MobiDB-lite"/>
    </source>
</evidence>
<feature type="compositionally biased region" description="Polar residues" evidence="1">
    <location>
        <begin position="371"/>
        <end position="383"/>
    </location>
</feature>
<dbReference type="OrthoDB" id="4150271at2759"/>
<comment type="caution">
    <text evidence="2">The sequence shown here is derived from an EMBL/GenBank/DDBJ whole genome shotgun (WGS) entry which is preliminary data.</text>
</comment>
<organism evidence="2 3">
    <name type="scientific">Cyphellophora attinorum</name>
    <dbReference type="NCBI Taxonomy" id="1664694"/>
    <lineage>
        <taxon>Eukaryota</taxon>
        <taxon>Fungi</taxon>
        <taxon>Dikarya</taxon>
        <taxon>Ascomycota</taxon>
        <taxon>Pezizomycotina</taxon>
        <taxon>Eurotiomycetes</taxon>
        <taxon>Chaetothyriomycetidae</taxon>
        <taxon>Chaetothyriales</taxon>
        <taxon>Cyphellophoraceae</taxon>
        <taxon>Cyphellophora</taxon>
    </lineage>
</organism>
<feature type="region of interest" description="Disordered" evidence="1">
    <location>
        <begin position="38"/>
        <end position="113"/>
    </location>
</feature>
<feature type="compositionally biased region" description="Low complexity" evidence="1">
    <location>
        <begin position="130"/>
        <end position="142"/>
    </location>
</feature>
<protein>
    <submittedName>
        <fullName evidence="2">Uncharacterized protein</fullName>
    </submittedName>
</protein>
<feature type="region of interest" description="Disordered" evidence="1">
    <location>
        <begin position="125"/>
        <end position="458"/>
    </location>
</feature>
<dbReference type="Proteomes" id="UP000038010">
    <property type="component" value="Unassembled WGS sequence"/>
</dbReference>
<feature type="compositionally biased region" description="Low complexity" evidence="1">
    <location>
        <begin position="290"/>
        <end position="302"/>
    </location>
</feature>
<feature type="compositionally biased region" description="Polar residues" evidence="1">
    <location>
        <begin position="270"/>
        <end position="289"/>
    </location>
</feature>
<keyword evidence="3" id="KW-1185">Reference proteome</keyword>
<proteinExistence type="predicted"/>
<evidence type="ECO:0000313" key="3">
    <source>
        <dbReference type="Proteomes" id="UP000038010"/>
    </source>
</evidence>
<evidence type="ECO:0000313" key="2">
    <source>
        <dbReference type="EMBL" id="KPI37410.1"/>
    </source>
</evidence>
<reference evidence="2 3" key="1">
    <citation type="submission" date="2015-06" db="EMBL/GenBank/DDBJ databases">
        <title>Draft genome of the ant-associated black yeast Phialophora attae CBS 131958.</title>
        <authorList>
            <person name="Moreno L.F."/>
            <person name="Stielow B.J."/>
            <person name="de Hoog S."/>
            <person name="Vicente V.A."/>
            <person name="Weiss V.A."/>
            <person name="de Vries M."/>
            <person name="Cruz L.M."/>
            <person name="Souza E.M."/>
        </authorList>
    </citation>
    <scope>NUCLEOTIDE SEQUENCE [LARGE SCALE GENOMIC DNA]</scope>
    <source>
        <strain evidence="2 3">CBS 131958</strain>
    </source>
</reference>
<feature type="compositionally biased region" description="Polar residues" evidence="1">
    <location>
        <begin position="410"/>
        <end position="447"/>
    </location>
</feature>
<dbReference type="VEuPathDB" id="FungiDB:AB675_10226"/>
<dbReference type="RefSeq" id="XP_017997373.1">
    <property type="nucleotide sequence ID" value="XM_018138982.1"/>
</dbReference>
<gene>
    <name evidence="2" type="ORF">AB675_10226</name>
</gene>
<dbReference type="EMBL" id="LFJN01000024">
    <property type="protein sequence ID" value="KPI37410.1"/>
    <property type="molecule type" value="Genomic_DNA"/>
</dbReference>
<dbReference type="AlphaFoldDB" id="A0A0N1H563"/>
<feature type="compositionally biased region" description="Polar residues" evidence="1">
    <location>
        <begin position="38"/>
        <end position="47"/>
    </location>
</feature>
<dbReference type="GeneID" id="28730862"/>
<name>A0A0N1H563_9EURO</name>
<accession>A0A0N1H563</accession>
<feature type="compositionally biased region" description="Basic and acidic residues" evidence="1">
    <location>
        <begin position="237"/>
        <end position="257"/>
    </location>
</feature>
<sequence>MGATISQYAFLGLVIGFGAYYYDVGGFHKFVDGQLQGRPQESSSIIPQITKKARQKRAKQVLGDGKDTSPPLSSTESHAAKKRKISGPTSREVKAQTAEGVTATLPRVDNEDQNDDAAFAESLKKAQTGTKFQQPTSQQTSTKKSRRPVQDQSNLTAKEFDSAETSSTGGRDADDDLTPAETPPTSTSRAGDVADMLEPSEPKISSLRLTNTESKPKKAAPKQFEAAQTKKQRQRQKQNEENKKAREEADKLQESLKQKQMQGARMAEGTSKQTKANTFTQNAWQSKPSQEQQKPVQAPQQPLLDTFDQDENKPAVSAQPREALTDGPEATASAIKESKGENKAQALAASAREGGDTAPVERWTSKESWADQINDNEQEQWQQKLVEEEQWEEVTTKKGKKKNKKDFESSSEASQPLSTVPNGQAPTNGTKSTAETNKTARPQTLNRFESVAGDNWEA</sequence>